<dbReference type="InterPro" id="IPR025340">
    <property type="entry name" value="DUF4246"/>
</dbReference>
<keyword evidence="5" id="KW-1185">Reference proteome</keyword>
<dbReference type="Pfam" id="PF14033">
    <property type="entry name" value="DUF4246"/>
    <property type="match status" value="1"/>
</dbReference>
<feature type="region of interest" description="Disordered" evidence="1">
    <location>
        <begin position="1"/>
        <end position="28"/>
    </location>
</feature>
<evidence type="ECO:0000313" key="4">
    <source>
        <dbReference type="EMBL" id="KDQ59194.1"/>
    </source>
</evidence>
<dbReference type="Pfam" id="PF21666">
    <property type="entry name" value="DUF4246_N"/>
    <property type="match status" value="1"/>
</dbReference>
<dbReference type="InterPro" id="IPR049207">
    <property type="entry name" value="DUF4246_N"/>
</dbReference>
<dbReference type="PANTHER" id="PTHR33119:SF1">
    <property type="entry name" value="FE2OG DIOXYGENASE DOMAIN-CONTAINING PROTEIN"/>
    <property type="match status" value="1"/>
</dbReference>
<evidence type="ECO:0000259" key="3">
    <source>
        <dbReference type="Pfam" id="PF21666"/>
    </source>
</evidence>
<dbReference type="Proteomes" id="UP000027265">
    <property type="component" value="Unassembled WGS sequence"/>
</dbReference>
<gene>
    <name evidence="4" type="ORF">JAAARDRAFT_33923</name>
</gene>
<evidence type="ECO:0000313" key="5">
    <source>
        <dbReference type="Proteomes" id="UP000027265"/>
    </source>
</evidence>
<feature type="domain" description="DUF4246" evidence="3">
    <location>
        <begin position="27"/>
        <end position="91"/>
    </location>
</feature>
<reference evidence="5" key="1">
    <citation type="journal article" date="2014" name="Proc. Natl. Acad. Sci. U.S.A.">
        <title>Extensive sampling of basidiomycete genomes demonstrates inadequacy of the white-rot/brown-rot paradigm for wood decay fungi.</title>
        <authorList>
            <person name="Riley R."/>
            <person name="Salamov A.A."/>
            <person name="Brown D.W."/>
            <person name="Nagy L.G."/>
            <person name="Floudas D."/>
            <person name="Held B.W."/>
            <person name="Levasseur A."/>
            <person name="Lombard V."/>
            <person name="Morin E."/>
            <person name="Otillar R."/>
            <person name="Lindquist E.A."/>
            <person name="Sun H."/>
            <person name="LaButti K.M."/>
            <person name="Schmutz J."/>
            <person name="Jabbour D."/>
            <person name="Luo H."/>
            <person name="Baker S.E."/>
            <person name="Pisabarro A.G."/>
            <person name="Walton J.D."/>
            <person name="Blanchette R.A."/>
            <person name="Henrissat B."/>
            <person name="Martin F."/>
            <person name="Cullen D."/>
            <person name="Hibbett D.S."/>
            <person name="Grigoriev I.V."/>
        </authorList>
    </citation>
    <scope>NUCLEOTIDE SEQUENCE [LARGE SCALE GENOMIC DNA]</scope>
    <source>
        <strain evidence="5">MUCL 33604</strain>
    </source>
</reference>
<evidence type="ECO:0000256" key="1">
    <source>
        <dbReference type="SAM" id="MobiDB-lite"/>
    </source>
</evidence>
<dbReference type="PANTHER" id="PTHR33119">
    <property type="entry name" value="IFI3P"/>
    <property type="match status" value="1"/>
</dbReference>
<evidence type="ECO:0000259" key="2">
    <source>
        <dbReference type="Pfam" id="PF14033"/>
    </source>
</evidence>
<organism evidence="4 5">
    <name type="scientific">Jaapia argillacea MUCL 33604</name>
    <dbReference type="NCBI Taxonomy" id="933084"/>
    <lineage>
        <taxon>Eukaryota</taxon>
        <taxon>Fungi</taxon>
        <taxon>Dikarya</taxon>
        <taxon>Basidiomycota</taxon>
        <taxon>Agaricomycotina</taxon>
        <taxon>Agaricomycetes</taxon>
        <taxon>Agaricomycetidae</taxon>
        <taxon>Jaapiales</taxon>
        <taxon>Jaapiaceae</taxon>
        <taxon>Jaapia</taxon>
    </lineage>
</organism>
<sequence>MSRRRLPHHDSQDSEYDPTPPYGRTHHMPHAVAQPHTEYVEFPSPFMAASTLDFLTLKEFRLRALTSQILEKPNWWQKVHDETIVAKWRQEFVDQDAKMVKTMGRVRSEPELNAAYAVTRDQDEFYWREFRKTRWPRDPLNEAQLDYVFDNLRWLAEQRDANTGIQATGINKVYQSFELIPSNLKAALIRGASVLESVPDAEKDWHPGTNNQVLDLVHPSLFCFRIGKSLVKKDDGMLYVPTEEEYMEQRPDIYGAYFSVSTEHQWLPTDFDVSSTGAVTALNYINNLHPDLHKPLINTITAILRRFIPLWDRVLSATLSPEHLVIKPNPFRWYEHVKDKEPKYDDYNIDGVRDRAAYRIAHAKYRSELKWPLIPDPPPFTPPPTEDEVRFTLKGRKIQVIVKMANIILTPENPKYEGGSWHVEGMENERIVSTGLYYYHSSNISESKLGFRQAVGSGDPPHGNPAYGIPSEQNDDQGYMAAYGIDGNRGFLNQELGTVITKEDKCLAFPNIYQHRVAPFELVDSTKPGVRKILCFFLVDPTITILSTSKVPPQQHEWYLREIRKPSPLTALPLELFEMITTRLMEEPERPGRIITTEQAKEERQKLMDERANFRVEHNKEIFEMEFNMCEH</sequence>
<name>A0A067PWU9_9AGAM</name>
<dbReference type="OrthoDB" id="415532at2759"/>
<dbReference type="HOGENOM" id="CLU_012066_2_0_1"/>
<protein>
    <submittedName>
        <fullName evidence="4">Uncharacterized protein</fullName>
    </submittedName>
</protein>
<dbReference type="EMBL" id="KL197716">
    <property type="protein sequence ID" value="KDQ59194.1"/>
    <property type="molecule type" value="Genomic_DNA"/>
</dbReference>
<dbReference type="InterPro" id="IPR049192">
    <property type="entry name" value="DUF4246_C"/>
</dbReference>
<dbReference type="AlphaFoldDB" id="A0A067PWU9"/>
<feature type="domain" description="DUF4246" evidence="2">
    <location>
        <begin position="143"/>
        <end position="559"/>
    </location>
</feature>
<dbReference type="STRING" id="933084.A0A067PWU9"/>
<proteinExistence type="predicted"/>
<dbReference type="InParanoid" id="A0A067PWU9"/>
<accession>A0A067PWU9</accession>